<protein>
    <recommendedName>
        <fullName evidence="4">DUF4282 domain-containing protein</fullName>
    </recommendedName>
</protein>
<feature type="transmembrane region" description="Helical" evidence="1">
    <location>
        <begin position="53"/>
        <end position="81"/>
    </location>
</feature>
<dbReference type="Proteomes" id="UP000035762">
    <property type="component" value="Unassembled WGS sequence"/>
</dbReference>
<dbReference type="AlphaFoldDB" id="A0A090MSW4"/>
<evidence type="ECO:0000313" key="2">
    <source>
        <dbReference type="EMBL" id="CEG09292.1"/>
    </source>
</evidence>
<feature type="transmembrane region" description="Helical" evidence="1">
    <location>
        <begin position="21"/>
        <end position="47"/>
    </location>
</feature>
<comment type="caution">
    <text evidence="2">The sequence shown here is derived from an EMBL/GenBank/DDBJ whole genome shotgun (WGS) entry which is preliminary data.</text>
</comment>
<keyword evidence="1" id="KW-0472">Membrane</keyword>
<dbReference type="STRING" id="1035.BN961_02717"/>
<evidence type="ECO:0000313" key="3">
    <source>
        <dbReference type="Proteomes" id="UP000035762"/>
    </source>
</evidence>
<reference evidence="2 3" key="1">
    <citation type="journal article" date="2014" name="Genome Announc.">
        <title>Genome Sequence of Afipia felis Strain 76713, Isolated in Hospital Water Using an Amoeba Co-Culture Procedure.</title>
        <authorList>
            <person name="Benamar S."/>
            <person name="La Scola B."/>
            <person name="Croce O."/>
        </authorList>
    </citation>
    <scope>NUCLEOTIDE SEQUENCE [LARGE SCALE GENOMIC DNA]</scope>
    <source>
        <strain evidence="2 3">76713</strain>
    </source>
</reference>
<name>A0A090MSW4_AFIFE</name>
<accession>A0A090MSW4</accession>
<sequence>MFQINDLFQWDRFITPTIIKTFYWLVIALVILGGISGIFGGLLQMAISPFAGFIMVLMAIAGVVAGVVFSRIAAEFVLIVFRINEHLGAIREQGRTDTQPRF</sequence>
<evidence type="ECO:0008006" key="4">
    <source>
        <dbReference type="Google" id="ProtNLM"/>
    </source>
</evidence>
<keyword evidence="1" id="KW-0812">Transmembrane</keyword>
<dbReference type="Pfam" id="PF14110">
    <property type="entry name" value="DUF4282"/>
    <property type="match status" value="1"/>
</dbReference>
<keyword evidence="3" id="KW-1185">Reference proteome</keyword>
<dbReference type="OrthoDB" id="8127006at2"/>
<dbReference type="RefSeq" id="WP_009339929.1">
    <property type="nucleotide sequence ID" value="NZ_CCAZ020000002.1"/>
</dbReference>
<gene>
    <name evidence="2" type="ORF">BN961_02717</name>
</gene>
<dbReference type="InterPro" id="IPR025557">
    <property type="entry name" value="DUF4282"/>
</dbReference>
<dbReference type="EMBL" id="CCAZ020000002">
    <property type="protein sequence ID" value="CEG09292.1"/>
    <property type="molecule type" value="Genomic_DNA"/>
</dbReference>
<evidence type="ECO:0000256" key="1">
    <source>
        <dbReference type="SAM" id="Phobius"/>
    </source>
</evidence>
<keyword evidence="1" id="KW-1133">Transmembrane helix</keyword>
<proteinExistence type="predicted"/>
<organism evidence="2 3">
    <name type="scientific">Afipia felis</name>
    <name type="common">Cat scratch disease bacillus</name>
    <dbReference type="NCBI Taxonomy" id="1035"/>
    <lineage>
        <taxon>Bacteria</taxon>
        <taxon>Pseudomonadati</taxon>
        <taxon>Pseudomonadota</taxon>
        <taxon>Alphaproteobacteria</taxon>
        <taxon>Hyphomicrobiales</taxon>
        <taxon>Nitrobacteraceae</taxon>
        <taxon>Afipia</taxon>
    </lineage>
</organism>